<dbReference type="Proteomes" id="UP001358417">
    <property type="component" value="Unassembled WGS sequence"/>
</dbReference>
<evidence type="ECO:0000313" key="3">
    <source>
        <dbReference type="EMBL" id="KAK5045338.1"/>
    </source>
</evidence>
<feature type="region of interest" description="Disordered" evidence="1">
    <location>
        <begin position="99"/>
        <end position="131"/>
    </location>
</feature>
<name>A0AAV9MV46_9EURO</name>
<reference evidence="3 4" key="1">
    <citation type="submission" date="2023-08" db="EMBL/GenBank/DDBJ databases">
        <title>Black Yeasts Isolated from many extreme environments.</title>
        <authorList>
            <person name="Coleine C."/>
            <person name="Stajich J.E."/>
            <person name="Selbmann L."/>
        </authorList>
    </citation>
    <scope>NUCLEOTIDE SEQUENCE [LARGE SCALE GENOMIC DNA]</scope>
    <source>
        <strain evidence="3 4">CCFEE 5792</strain>
    </source>
</reference>
<feature type="domain" description="DUF7892" evidence="2">
    <location>
        <begin position="727"/>
        <end position="823"/>
    </location>
</feature>
<feature type="compositionally biased region" description="Polar residues" evidence="1">
    <location>
        <begin position="99"/>
        <end position="127"/>
    </location>
</feature>
<keyword evidence="4" id="KW-1185">Reference proteome</keyword>
<dbReference type="Pfam" id="PF25422">
    <property type="entry name" value="DUF7892"/>
    <property type="match status" value="1"/>
</dbReference>
<evidence type="ECO:0000256" key="1">
    <source>
        <dbReference type="SAM" id="MobiDB-lite"/>
    </source>
</evidence>
<dbReference type="EMBL" id="JAVRRD010000038">
    <property type="protein sequence ID" value="KAK5045338.1"/>
    <property type="molecule type" value="Genomic_DNA"/>
</dbReference>
<protein>
    <recommendedName>
        <fullName evidence="2">DUF7892 domain-containing protein</fullName>
    </recommendedName>
</protein>
<comment type="caution">
    <text evidence="3">The sequence shown here is derived from an EMBL/GenBank/DDBJ whole genome shotgun (WGS) entry which is preliminary data.</text>
</comment>
<gene>
    <name evidence="3" type="ORF">LTR84_009444</name>
</gene>
<dbReference type="InterPro" id="IPR057214">
    <property type="entry name" value="DUF7892"/>
</dbReference>
<evidence type="ECO:0000259" key="2">
    <source>
        <dbReference type="Pfam" id="PF25422"/>
    </source>
</evidence>
<sequence>MASSSSGSVPMDEAEWQNGVEPLMRVEKQLRNLEGSSYQVIPTGLPAPRKVTFHIDKLSYRIPPKPSDDAIHAGFRGFSPLPPLITNHSFLINTVESMQNGEQPTSDEPPTNPTPTGNDKLPNTASQDILGETQLPRKRALRSSRPLKISDKVNSDIWQTILGYCEPRLLLAAKTINKEFRQLLSDRTAIWRTSRQNAFGYDMPDCPVDMSEQAYADLLVGRGCQNRNCPKEQTAGVYWTFQVRLCADCFKKKTMRADELPVHRRHVLNITAEGEGRPLWELLPLARSDGRRHMRPRSVDMSTNGWASAHSHRQYVFLRSAYLRLENKYLLFLRSEPSSAQLATWTDGILTKTLEFMVEVNQLETWHKVQKRPDTNVHNARERFFVARAAELSPPIKRSVLLRMAAFRRILNVQTPPTERSWKTLEAKIMPYRIQAEVVEQFELDMTKASADRFSQSILSSPTPPAIKLYRVLHEYRSGHKSKIRGLKPEQEFVLELGKKEFKRCLDNKVADADIVLLCLKNVFDRYCSLSEVPNGMNYDGSIGRYRLSLDDARMIVQEVMEKQIPRNSPRGGKVFQNLRCRGCRRTDFVRSWSFVDAFEHILHVHAKVVGQGLEFWQFAVPYARDVDQRFTEQDRASASTGFPWYLVAWPRCLPLVPSHQDPWTLDNWHPAISVPYVEKPPAVTVSAFENRVPHATELAENDFVGNLLHAARTLNGIWLEGECQFKIALKYAIDLYLRAEGSEPPLSSFATCLNTLHDANPSIELRFRCNVCVGEETVYRTARQVKYKIDLEALLAHWGEKHANSNSSWSQNLMLLPSAAEVWQQILEADEKLLQERQATRERTQQLSGNVRKRPKLKGNLVMNARSAGEVFDQLFGRVTVAGCQVGTAMDKDEVA</sequence>
<dbReference type="GeneID" id="89977603"/>
<organism evidence="3 4">
    <name type="scientific">Exophiala bonariae</name>
    <dbReference type="NCBI Taxonomy" id="1690606"/>
    <lineage>
        <taxon>Eukaryota</taxon>
        <taxon>Fungi</taxon>
        <taxon>Dikarya</taxon>
        <taxon>Ascomycota</taxon>
        <taxon>Pezizomycotina</taxon>
        <taxon>Eurotiomycetes</taxon>
        <taxon>Chaetothyriomycetidae</taxon>
        <taxon>Chaetothyriales</taxon>
        <taxon>Herpotrichiellaceae</taxon>
        <taxon>Exophiala</taxon>
    </lineage>
</organism>
<dbReference type="RefSeq" id="XP_064700970.1">
    <property type="nucleotide sequence ID" value="XM_064852984.1"/>
</dbReference>
<accession>A0AAV9MV46</accession>
<proteinExistence type="predicted"/>
<evidence type="ECO:0000313" key="4">
    <source>
        <dbReference type="Proteomes" id="UP001358417"/>
    </source>
</evidence>
<dbReference type="AlphaFoldDB" id="A0AAV9MV46"/>